<dbReference type="Proteomes" id="UP000241890">
    <property type="component" value="Unassembled WGS sequence"/>
</dbReference>
<dbReference type="Gene3D" id="3.30.450.70">
    <property type="match status" value="1"/>
</dbReference>
<name>A0A2R5GUH7_9STRA</name>
<accession>A0A2R5GUH7</accession>
<sequence>MSAVARAAEGGSARMSGAGAPGRLGGAKTVAVAFVDGVNAPLFLKRFDDEAEKDSLDLLLVIHSALDAIDELRTNRRRGSRKSYLGLLNLVDGYAVFGHASNSLVKTMVVLDAEACGYAVPDDAVMEAYLSSLYNAYVDTVSNPFLELGSALQLGNEGDEKGAAMNEESPEGVLIGPPGRKTARHPELLQGFEELVESLVHDVQTAPSNTA</sequence>
<dbReference type="GO" id="GO:0005737">
    <property type="term" value="C:cytoplasm"/>
    <property type="evidence" value="ECO:0007669"/>
    <property type="project" value="GOC"/>
</dbReference>
<feature type="region of interest" description="Disordered" evidence="1">
    <location>
        <begin position="157"/>
        <end position="184"/>
    </location>
</feature>
<dbReference type="AlphaFoldDB" id="A0A2R5GUH7"/>
<dbReference type="InterPro" id="IPR006722">
    <property type="entry name" value="Sedlin"/>
</dbReference>
<protein>
    <submittedName>
        <fullName evidence="2">Trafficking protein particle complex subunit 2-like protein</fullName>
    </submittedName>
</protein>
<dbReference type="Pfam" id="PF04628">
    <property type="entry name" value="Sedlin_N"/>
    <property type="match status" value="1"/>
</dbReference>
<comment type="caution">
    <text evidence="2">The sequence shown here is derived from an EMBL/GenBank/DDBJ whole genome shotgun (WGS) entry which is preliminary data.</text>
</comment>
<dbReference type="InParanoid" id="A0A2R5GUH7"/>
<dbReference type="EMBL" id="BEYU01000176">
    <property type="protein sequence ID" value="GBG33979.1"/>
    <property type="molecule type" value="Genomic_DNA"/>
</dbReference>
<evidence type="ECO:0000256" key="1">
    <source>
        <dbReference type="SAM" id="MobiDB-lite"/>
    </source>
</evidence>
<organism evidence="2 3">
    <name type="scientific">Hondaea fermentalgiana</name>
    <dbReference type="NCBI Taxonomy" id="2315210"/>
    <lineage>
        <taxon>Eukaryota</taxon>
        <taxon>Sar</taxon>
        <taxon>Stramenopiles</taxon>
        <taxon>Bigyra</taxon>
        <taxon>Labyrinthulomycetes</taxon>
        <taxon>Thraustochytrida</taxon>
        <taxon>Thraustochytriidae</taxon>
        <taxon>Hondaea</taxon>
    </lineage>
</organism>
<dbReference type="PANTHER" id="PTHR12403">
    <property type="entry name" value="TRAFFICKING PROTEIN PARTICLE COMPLEX SUBUNIT 2"/>
    <property type="match status" value="1"/>
</dbReference>
<dbReference type="OrthoDB" id="10258445at2759"/>
<evidence type="ECO:0000313" key="2">
    <source>
        <dbReference type="EMBL" id="GBG33979.1"/>
    </source>
</evidence>
<reference evidence="2 3" key="1">
    <citation type="submission" date="2017-12" db="EMBL/GenBank/DDBJ databases">
        <title>Sequencing, de novo assembly and annotation of complete genome of a new Thraustochytrid species, strain FCC1311.</title>
        <authorList>
            <person name="Sedici K."/>
            <person name="Godart F."/>
            <person name="Aiese Cigliano R."/>
            <person name="Sanseverino W."/>
            <person name="Barakat M."/>
            <person name="Ortet P."/>
            <person name="Marechal E."/>
            <person name="Cagnac O."/>
            <person name="Amato A."/>
        </authorList>
    </citation>
    <scope>NUCLEOTIDE SEQUENCE [LARGE SCALE GENOMIC DNA]</scope>
</reference>
<proteinExistence type="predicted"/>
<keyword evidence="3" id="KW-1185">Reference proteome</keyword>
<dbReference type="InterPro" id="IPR011012">
    <property type="entry name" value="Longin-like_dom_sf"/>
</dbReference>
<gene>
    <name evidence="2" type="ORF">FCC1311_102022</name>
</gene>
<dbReference type="GO" id="GO:0006888">
    <property type="term" value="P:endoplasmic reticulum to Golgi vesicle-mediated transport"/>
    <property type="evidence" value="ECO:0007669"/>
    <property type="project" value="InterPro"/>
</dbReference>
<dbReference type="SUPFAM" id="SSF64356">
    <property type="entry name" value="SNARE-like"/>
    <property type="match status" value="1"/>
</dbReference>
<evidence type="ECO:0000313" key="3">
    <source>
        <dbReference type="Proteomes" id="UP000241890"/>
    </source>
</evidence>